<dbReference type="InterPro" id="IPR027417">
    <property type="entry name" value="P-loop_NTPase"/>
</dbReference>
<reference evidence="3 4" key="1">
    <citation type="journal article" date="2011" name="J. Bacteriol.">
        <title>Complete genome sequence of Gallibacterium anatis strain UMN179, isolated from a laying hen with peritonitis.</title>
        <authorList>
            <person name="Johnson T.J."/>
            <person name="Fernandez-Alarcon C."/>
            <person name="Bojesen A.M."/>
            <person name="Nolan L.K."/>
            <person name="Trampel D.W."/>
            <person name="Seemann T."/>
        </authorList>
    </citation>
    <scope>NUCLEOTIDE SEQUENCE [LARGE SCALE GENOMIC DNA]</scope>
    <source>
        <strain evidence="3 4">UMN179</strain>
    </source>
</reference>
<feature type="region of interest" description="Disordered" evidence="1">
    <location>
        <begin position="426"/>
        <end position="447"/>
    </location>
</feature>
<dbReference type="REBASE" id="35045">
    <property type="entry name" value="Gan179ORF1315P"/>
</dbReference>
<dbReference type="Pfam" id="PF04851">
    <property type="entry name" value="ResIII"/>
    <property type="match status" value="1"/>
</dbReference>
<dbReference type="GO" id="GO:0003677">
    <property type="term" value="F:DNA binding"/>
    <property type="evidence" value="ECO:0007669"/>
    <property type="project" value="InterPro"/>
</dbReference>
<dbReference type="SUPFAM" id="SSF52540">
    <property type="entry name" value="P-loop containing nucleoside triphosphate hydrolases"/>
    <property type="match status" value="1"/>
</dbReference>
<dbReference type="Pfam" id="PF19778">
    <property type="entry name" value="RE_endonuc"/>
    <property type="match status" value="1"/>
</dbReference>
<name>F4HAG1_GALAU</name>
<evidence type="ECO:0000313" key="3">
    <source>
        <dbReference type="EMBL" id="AEC17335.1"/>
    </source>
</evidence>
<dbReference type="RefSeq" id="WP_013746110.1">
    <property type="nucleotide sequence ID" value="NC_015460.1"/>
</dbReference>
<feature type="domain" description="Helicase ATP-binding" evidence="2">
    <location>
        <begin position="72"/>
        <end position="254"/>
    </location>
</feature>
<dbReference type="GO" id="GO:0005524">
    <property type="term" value="F:ATP binding"/>
    <property type="evidence" value="ECO:0007669"/>
    <property type="project" value="InterPro"/>
</dbReference>
<dbReference type="PANTHER" id="PTHR47396:SF1">
    <property type="entry name" value="ATP-DEPENDENT HELICASE IRC3-RELATED"/>
    <property type="match status" value="1"/>
</dbReference>
<dbReference type="KEGG" id="gan:UMN179_01316"/>
<evidence type="ECO:0000256" key="1">
    <source>
        <dbReference type="SAM" id="MobiDB-lite"/>
    </source>
</evidence>
<dbReference type="InterPro" id="IPR006935">
    <property type="entry name" value="Helicase/UvrB_N"/>
</dbReference>
<dbReference type="Gene3D" id="3.40.50.300">
    <property type="entry name" value="P-loop containing nucleotide triphosphate hydrolases"/>
    <property type="match status" value="2"/>
</dbReference>
<dbReference type="InterPro" id="IPR050742">
    <property type="entry name" value="Helicase_Restrict-Modif_Enz"/>
</dbReference>
<organism evidence="3 4">
    <name type="scientific">Gallibacterium anatis (strain UMN179)</name>
    <name type="common">Pasteurella anatis</name>
    <dbReference type="NCBI Taxonomy" id="1005058"/>
    <lineage>
        <taxon>Bacteria</taxon>
        <taxon>Pseudomonadati</taxon>
        <taxon>Pseudomonadota</taxon>
        <taxon>Gammaproteobacteria</taxon>
        <taxon>Pasteurellales</taxon>
        <taxon>Pasteurellaceae</taxon>
        <taxon>Gallibacterium</taxon>
    </lineage>
</organism>
<gene>
    <name evidence="3" type="ordered locus">UMN179_01316</name>
</gene>
<proteinExistence type="predicted"/>
<dbReference type="HOGENOM" id="CLU_011799_0_0_6"/>
<dbReference type="PROSITE" id="PS51192">
    <property type="entry name" value="HELICASE_ATP_BIND_1"/>
    <property type="match status" value="1"/>
</dbReference>
<dbReference type="SMART" id="SM00487">
    <property type="entry name" value="DEXDc"/>
    <property type="match status" value="1"/>
</dbReference>
<dbReference type="InterPro" id="IPR045572">
    <property type="entry name" value="RE_endonuc_C"/>
</dbReference>
<sequence length="869" mass="100298">MQLQFETLDYQLQAVEAVVQLFKGQGNPQEEGLVLTSPNDERIGFNRPLQLNEAVLQNNLHEQQNKAKTDRTLIAEQGKNFTVEMETGTGKTYVYLRTIFELNKQYGWQKFVIVVPSVAIREGVLHTLRATESHFATVFDNPSVKYSEYKSTQLTALKNFSQSNHIDILVINIDSFTKENNVINTVQESGIAPIEYIQTACPIVIIDEPQNMETETRRKAIESLNPLFTLRYSATHKNPYNPVYSLNPVQAYELGLVKQIEVDSVLADNDLNGVYLSLKEIKTGKKSWSAKIELLVNDKKAMKKKTITVKPNQDLFDLSKGNEQYRNGFILSGMDTEQKMVSFANGVEIYQGTDHSQLKDDIQQMQIRRTIAEHLQKEKKLREQGIKVLSLFFIDKVDNYRNGGKFAQWFDAIYRELSGSDPQGVHNGYFSQDKKGNAKDTNGSTQADNDTYRLIMKDKERLLDVNNPLRFIFSHSALKEGWDNPNVFQICTLNDTASEIKKRQEIGRGLRLPVNQQGQRIYERRQNILTVIANESYEQFATSLQREIEEECGVQFAKSNIKKREDKKRVQYRKDFSLHPNFQALWERIQYQTTYRVKFEQQELIKSAVEKIRKMPPIETIQIRHEKAHLTINEQGISTQYRSTGATNVRASFHIPDLLNALQNKTGLTRISLCQILQQSQRLPEVFHNPQQFIDLVAEKINLALQQIMAEGVEYHKIAGKTYAMTLFQDFEFFKNEHTFAVAEQQKTIYENYIPLDSQTEQQFAQDCESSDDVEFYFKLPEKFKIPTPLGHYNPDWAVVFKGENKIYFVAETKNTGEGIQRGVAEEKLRESEQMKIAYALKNFDCLRSEYSDLDYCVIEKVSELSEKL</sequence>
<dbReference type="EMBL" id="CP002667">
    <property type="protein sequence ID" value="AEC17335.1"/>
    <property type="molecule type" value="Genomic_DNA"/>
</dbReference>
<dbReference type="GO" id="GO:0015668">
    <property type="term" value="F:type III site-specific deoxyribonuclease activity"/>
    <property type="evidence" value="ECO:0007669"/>
    <property type="project" value="InterPro"/>
</dbReference>
<accession>F4HAG1</accession>
<dbReference type="Proteomes" id="UP000006908">
    <property type="component" value="Chromosome"/>
</dbReference>
<evidence type="ECO:0000313" key="4">
    <source>
        <dbReference type="Proteomes" id="UP000006908"/>
    </source>
</evidence>
<evidence type="ECO:0000259" key="2">
    <source>
        <dbReference type="PROSITE" id="PS51192"/>
    </source>
</evidence>
<dbReference type="GO" id="GO:0005829">
    <property type="term" value="C:cytosol"/>
    <property type="evidence" value="ECO:0007669"/>
    <property type="project" value="TreeGrafter"/>
</dbReference>
<dbReference type="PANTHER" id="PTHR47396">
    <property type="entry name" value="TYPE I RESTRICTION ENZYME ECOKI R PROTEIN"/>
    <property type="match status" value="1"/>
</dbReference>
<dbReference type="eggNOG" id="COG3587">
    <property type="taxonomic scope" value="Bacteria"/>
</dbReference>
<protein>
    <submittedName>
        <fullName evidence="3">Type III restriction enzyme, res subunit</fullName>
    </submittedName>
</protein>
<dbReference type="AlphaFoldDB" id="F4HAG1"/>
<dbReference type="InterPro" id="IPR014001">
    <property type="entry name" value="Helicase_ATP-bd"/>
</dbReference>
<dbReference type="STRING" id="1005058.UMN179_01316"/>
<dbReference type="PATRIC" id="fig|1005058.3.peg.1305"/>